<dbReference type="SUPFAM" id="SSF48403">
    <property type="entry name" value="Ankyrin repeat"/>
    <property type="match status" value="1"/>
</dbReference>
<dbReference type="RefSeq" id="WP_027271948.1">
    <property type="nucleotide sequence ID" value="NZ_CAAAJE010000029.1"/>
</dbReference>
<dbReference type="PATRIC" id="fig|28087.4.peg.1740"/>
<dbReference type="eggNOG" id="ENOG502ZTH6">
    <property type="taxonomic scope" value="Bacteria"/>
</dbReference>
<gene>
    <name evidence="1" type="ORF">Lsai_1625</name>
</gene>
<evidence type="ECO:0000313" key="1">
    <source>
        <dbReference type="EMBL" id="KTD58103.1"/>
    </source>
</evidence>
<evidence type="ECO:0000313" key="2">
    <source>
        <dbReference type="Proteomes" id="UP000054621"/>
    </source>
</evidence>
<reference evidence="1 2" key="1">
    <citation type="submission" date="2015-11" db="EMBL/GenBank/DDBJ databases">
        <title>Genomic analysis of 38 Legionella species identifies large and diverse effector repertoires.</title>
        <authorList>
            <person name="Burstein D."/>
            <person name="Amaro F."/>
            <person name="Zusman T."/>
            <person name="Lifshitz Z."/>
            <person name="Cohen O."/>
            <person name="Gilbert J.A."/>
            <person name="Pupko T."/>
            <person name="Shuman H.A."/>
            <person name="Segal G."/>
        </authorList>
    </citation>
    <scope>NUCLEOTIDE SEQUENCE [LARGE SCALE GENOMIC DNA]</scope>
    <source>
        <strain evidence="1 2">Mt.St.Helens-4</strain>
    </source>
</reference>
<protein>
    <submittedName>
        <fullName evidence="1">Ankyrin repeat protein</fullName>
    </submittedName>
</protein>
<dbReference type="Gene3D" id="1.25.40.20">
    <property type="entry name" value="Ankyrin repeat-containing domain"/>
    <property type="match status" value="1"/>
</dbReference>
<comment type="caution">
    <text evidence="1">The sequence shown here is derived from an EMBL/GenBank/DDBJ whole genome shotgun (WGS) entry which is preliminary data.</text>
</comment>
<dbReference type="Proteomes" id="UP000054621">
    <property type="component" value="Unassembled WGS sequence"/>
</dbReference>
<accession>A0A0W0YMN7</accession>
<sequence length="359" mass="40956">MYRSPKAHNVHTAILSYLHDNDASPLNKTHVKHAIKALDEASLLELSIHGYSHLNDILHLSFEIAPHNAGRKCSFLMQRLLCKANSLGSRCITKLLLQESHDGFTPLHQVLNAGTPENLKIYLGEVRHAVTNQWMERNDYIDLLINPNKAGFTPLHDVLKAGNPENVKIYLNEIRHAVTNQWMEKNDYIHLLIKPTNAGFTPLHDVLKAGNPENVKIYLDELDHAVINQGMEKNDYVNLLIQPTNSGLTPLHQAANSNSVNTLVFFLNELKKLPMHIYSQALFAKTDEGFIPSCQKAKSNANEINTFLKQERKNSIKPTPQNPGYAPQRFFKYKKQKHDFYQNNRFESCPKPKQQNNFL</sequence>
<dbReference type="SMART" id="SM00248">
    <property type="entry name" value="ANK"/>
    <property type="match status" value="4"/>
</dbReference>
<dbReference type="InterPro" id="IPR036770">
    <property type="entry name" value="Ankyrin_rpt-contain_sf"/>
</dbReference>
<dbReference type="EMBL" id="LNYV01000015">
    <property type="protein sequence ID" value="KTD58103.1"/>
    <property type="molecule type" value="Genomic_DNA"/>
</dbReference>
<organism evidence="1 2">
    <name type="scientific">Legionella sainthelensi</name>
    <dbReference type="NCBI Taxonomy" id="28087"/>
    <lineage>
        <taxon>Bacteria</taxon>
        <taxon>Pseudomonadati</taxon>
        <taxon>Pseudomonadota</taxon>
        <taxon>Gammaproteobacteria</taxon>
        <taxon>Legionellales</taxon>
        <taxon>Legionellaceae</taxon>
        <taxon>Legionella</taxon>
    </lineage>
</organism>
<dbReference type="PANTHER" id="PTHR24121:SF23">
    <property type="entry name" value="NO MECHANORECEPTOR POTENTIAL C, ISOFORM H"/>
    <property type="match status" value="1"/>
</dbReference>
<name>A0A0W0YMN7_9GAMM</name>
<dbReference type="InterPro" id="IPR002110">
    <property type="entry name" value="Ankyrin_rpt"/>
</dbReference>
<proteinExistence type="predicted"/>
<dbReference type="PANTHER" id="PTHR24121">
    <property type="entry name" value="NO MECHANORECEPTOR POTENTIAL C, ISOFORM D-RELATED"/>
    <property type="match status" value="1"/>
</dbReference>
<dbReference type="AlphaFoldDB" id="A0A0W0YMN7"/>